<proteinExistence type="predicted"/>
<organism evidence="1 3">
    <name type="scientific">Bacteroides xylanisolvens</name>
    <dbReference type="NCBI Taxonomy" id="371601"/>
    <lineage>
        <taxon>Bacteria</taxon>
        <taxon>Pseudomonadati</taxon>
        <taxon>Bacteroidota</taxon>
        <taxon>Bacteroidia</taxon>
        <taxon>Bacteroidales</taxon>
        <taxon>Bacteroidaceae</taxon>
        <taxon>Bacteroides</taxon>
    </lineage>
</organism>
<evidence type="ECO:0000313" key="4">
    <source>
        <dbReference type="Proteomes" id="UP000183766"/>
    </source>
</evidence>
<name>A0A174BR98_9BACE</name>
<gene>
    <name evidence="1" type="ORF">SAMN04487924_10551</name>
    <name evidence="2" type="ORF">SAMN05216250_14435</name>
</gene>
<dbReference type="EMBL" id="FOUM01000044">
    <property type="protein sequence ID" value="SFN72851.1"/>
    <property type="molecule type" value="Genomic_DNA"/>
</dbReference>
<dbReference type="EMBL" id="FNRP01000005">
    <property type="protein sequence ID" value="SEA35016.1"/>
    <property type="molecule type" value="Genomic_DNA"/>
</dbReference>
<protein>
    <submittedName>
        <fullName evidence="1">Uncharacterized protein</fullName>
    </submittedName>
</protein>
<reference evidence="3 4" key="1">
    <citation type="submission" date="2016-10" db="EMBL/GenBank/DDBJ databases">
        <authorList>
            <person name="de Groot N.N."/>
        </authorList>
    </citation>
    <scope>NUCLEOTIDE SEQUENCE [LARGE SCALE GENOMIC DNA]</scope>
    <source>
        <strain evidence="2 4">NLAE-zl-C202</strain>
        <strain evidence="1 3">NLAE-zl-G339</strain>
    </source>
</reference>
<evidence type="ECO:0000313" key="3">
    <source>
        <dbReference type="Proteomes" id="UP000183040"/>
    </source>
</evidence>
<evidence type="ECO:0000313" key="1">
    <source>
        <dbReference type="EMBL" id="SEA35016.1"/>
    </source>
</evidence>
<dbReference type="Proteomes" id="UP000183766">
    <property type="component" value="Unassembled WGS sequence"/>
</dbReference>
<evidence type="ECO:0000313" key="2">
    <source>
        <dbReference type="EMBL" id="SFN72851.1"/>
    </source>
</evidence>
<dbReference type="AlphaFoldDB" id="A0A174BR98"/>
<accession>A0A174BR98</accession>
<sequence length="32" mass="3715">MLLGDKDLMVNEVGVQNEKWLIDRLKKAPFTL</sequence>
<dbReference type="Proteomes" id="UP000183040">
    <property type="component" value="Unassembled WGS sequence"/>
</dbReference>